<dbReference type="Pfam" id="PF01810">
    <property type="entry name" value="LysE"/>
    <property type="match status" value="1"/>
</dbReference>
<keyword evidence="5 6" id="KW-0472">Membrane</keyword>
<name>A0ABX0VZ67_9RHOB</name>
<keyword evidence="2" id="KW-1003">Cell membrane</keyword>
<dbReference type="RefSeq" id="WP_167638759.1">
    <property type="nucleotide sequence ID" value="NZ_JAATOP010000009.1"/>
</dbReference>
<accession>A0ABX0VZ67</accession>
<gene>
    <name evidence="7" type="ORF">HCZ30_13130</name>
</gene>
<dbReference type="PANTHER" id="PTHR30086">
    <property type="entry name" value="ARGININE EXPORTER PROTEIN ARGO"/>
    <property type="match status" value="1"/>
</dbReference>
<dbReference type="Proteomes" id="UP000709466">
    <property type="component" value="Unassembled WGS sequence"/>
</dbReference>
<evidence type="ECO:0000313" key="8">
    <source>
        <dbReference type="Proteomes" id="UP000709466"/>
    </source>
</evidence>
<evidence type="ECO:0000313" key="7">
    <source>
        <dbReference type="EMBL" id="NIY73371.1"/>
    </source>
</evidence>
<evidence type="ECO:0000256" key="6">
    <source>
        <dbReference type="SAM" id="Phobius"/>
    </source>
</evidence>
<keyword evidence="8" id="KW-1185">Reference proteome</keyword>
<dbReference type="InterPro" id="IPR001123">
    <property type="entry name" value="LeuE-type"/>
</dbReference>
<dbReference type="PANTHER" id="PTHR30086:SF20">
    <property type="entry name" value="ARGININE EXPORTER PROTEIN ARGO-RELATED"/>
    <property type="match status" value="1"/>
</dbReference>
<evidence type="ECO:0000256" key="1">
    <source>
        <dbReference type="ARBA" id="ARBA00004651"/>
    </source>
</evidence>
<reference evidence="7 8" key="1">
    <citation type="submission" date="2020-03" db="EMBL/GenBank/DDBJ databases">
        <title>Bacterial isolates of synthetic phycosphere.</title>
        <authorList>
            <person name="Fu H."/>
            <person name="Moran M.A."/>
        </authorList>
    </citation>
    <scope>NUCLEOTIDE SEQUENCE [LARGE SCALE GENOMIC DNA]</scope>
    <source>
        <strain evidence="7 8">HF1</strain>
    </source>
</reference>
<evidence type="ECO:0000256" key="3">
    <source>
        <dbReference type="ARBA" id="ARBA00022692"/>
    </source>
</evidence>
<feature type="transmembrane region" description="Helical" evidence="6">
    <location>
        <begin position="144"/>
        <end position="164"/>
    </location>
</feature>
<comment type="subcellular location">
    <subcellularLocation>
        <location evidence="1">Cell membrane</location>
        <topology evidence="1">Multi-pass membrane protein</topology>
    </subcellularLocation>
</comment>
<keyword evidence="3 6" id="KW-0812">Transmembrane</keyword>
<evidence type="ECO:0000256" key="4">
    <source>
        <dbReference type="ARBA" id="ARBA00022989"/>
    </source>
</evidence>
<feature type="transmembrane region" description="Helical" evidence="6">
    <location>
        <begin position="71"/>
        <end position="91"/>
    </location>
</feature>
<evidence type="ECO:0000256" key="2">
    <source>
        <dbReference type="ARBA" id="ARBA00022475"/>
    </source>
</evidence>
<dbReference type="EMBL" id="JAATOP010000009">
    <property type="protein sequence ID" value="NIY73371.1"/>
    <property type="molecule type" value="Genomic_DNA"/>
</dbReference>
<comment type="caution">
    <text evidence="7">The sequence shown here is derived from an EMBL/GenBank/DDBJ whole genome shotgun (WGS) entry which is preliminary data.</text>
</comment>
<sequence>MTTAAFISIVLIHLAAAISPGPSFVVAVRTAASDGFRVASALALGFGLGAVLWAGAAMAGLAILFELVPALFLGLKIVGALFLFWIAFQMWKHAKEPLPQNTDTAPRSALSAIRYGFLTFASNPKPAIFFGAVFVGLVPHDTPLPWRLAILAAVFANETLWYIVVARVFSMPRARNAYLRLKAGVDRTFGGLLVLLGLKVALT</sequence>
<keyword evidence="4 6" id="KW-1133">Transmembrane helix</keyword>
<evidence type="ECO:0000256" key="5">
    <source>
        <dbReference type="ARBA" id="ARBA00023136"/>
    </source>
</evidence>
<feature type="transmembrane region" description="Helical" evidence="6">
    <location>
        <begin position="112"/>
        <end position="138"/>
    </location>
</feature>
<protein>
    <submittedName>
        <fullName evidence="7">LysE family transporter</fullName>
    </submittedName>
</protein>
<feature type="transmembrane region" description="Helical" evidence="6">
    <location>
        <begin position="6"/>
        <end position="28"/>
    </location>
</feature>
<organism evidence="7 8">
    <name type="scientific">Marivivens donghaensis</name>
    <dbReference type="NCBI Taxonomy" id="1699413"/>
    <lineage>
        <taxon>Bacteria</taxon>
        <taxon>Pseudomonadati</taxon>
        <taxon>Pseudomonadota</taxon>
        <taxon>Alphaproteobacteria</taxon>
        <taxon>Rhodobacterales</taxon>
        <taxon>Paracoccaceae</taxon>
        <taxon>Marivivens group</taxon>
        <taxon>Marivivens</taxon>
    </lineage>
</organism>
<proteinExistence type="predicted"/>
<feature type="transmembrane region" description="Helical" evidence="6">
    <location>
        <begin position="40"/>
        <end position="65"/>
    </location>
</feature>